<dbReference type="PROSITE" id="PS50011">
    <property type="entry name" value="PROTEIN_KINASE_DOM"/>
    <property type="match status" value="1"/>
</dbReference>
<comment type="caution">
    <text evidence="3">The sequence shown here is derived from an EMBL/GenBank/DDBJ whole genome shotgun (WGS) entry which is preliminary data.</text>
</comment>
<name>I0Z9I5_COCSC</name>
<organism evidence="3 4">
    <name type="scientific">Coccomyxa subellipsoidea (strain C-169)</name>
    <name type="common">Green microalga</name>
    <dbReference type="NCBI Taxonomy" id="574566"/>
    <lineage>
        <taxon>Eukaryota</taxon>
        <taxon>Viridiplantae</taxon>
        <taxon>Chlorophyta</taxon>
        <taxon>core chlorophytes</taxon>
        <taxon>Trebouxiophyceae</taxon>
        <taxon>Trebouxiophyceae incertae sedis</taxon>
        <taxon>Coccomyxaceae</taxon>
        <taxon>Coccomyxa</taxon>
        <taxon>Coccomyxa subellipsoidea</taxon>
    </lineage>
</organism>
<dbReference type="KEGG" id="csl:COCSUDRAFT_39018"/>
<dbReference type="GeneID" id="17045319"/>
<dbReference type="InterPro" id="IPR000719">
    <property type="entry name" value="Prot_kinase_dom"/>
</dbReference>
<dbReference type="Proteomes" id="UP000007264">
    <property type="component" value="Unassembled WGS sequence"/>
</dbReference>
<dbReference type="AlphaFoldDB" id="I0Z9I5"/>
<proteinExistence type="predicted"/>
<evidence type="ECO:0000313" key="4">
    <source>
        <dbReference type="Proteomes" id="UP000007264"/>
    </source>
</evidence>
<keyword evidence="4" id="KW-1185">Reference proteome</keyword>
<dbReference type="GO" id="GO:0005524">
    <property type="term" value="F:ATP binding"/>
    <property type="evidence" value="ECO:0007669"/>
    <property type="project" value="InterPro"/>
</dbReference>
<dbReference type="InterPro" id="IPR011009">
    <property type="entry name" value="Kinase-like_dom_sf"/>
</dbReference>
<dbReference type="Gene3D" id="1.10.510.10">
    <property type="entry name" value="Transferase(Phosphotransferase) domain 1"/>
    <property type="match status" value="1"/>
</dbReference>
<protein>
    <recommendedName>
        <fullName evidence="2">Protein kinase domain-containing protein</fullName>
    </recommendedName>
</protein>
<feature type="compositionally biased region" description="Polar residues" evidence="1">
    <location>
        <begin position="102"/>
        <end position="112"/>
    </location>
</feature>
<feature type="domain" description="Protein kinase" evidence="2">
    <location>
        <begin position="145"/>
        <end position="509"/>
    </location>
</feature>
<dbReference type="GO" id="GO:0004672">
    <property type="term" value="F:protein kinase activity"/>
    <property type="evidence" value="ECO:0007669"/>
    <property type="project" value="InterPro"/>
</dbReference>
<reference evidence="3 4" key="1">
    <citation type="journal article" date="2012" name="Genome Biol.">
        <title>The genome of the polar eukaryotic microalga coccomyxa subellipsoidea reveals traits of cold adaptation.</title>
        <authorList>
            <person name="Blanc G."/>
            <person name="Agarkova I."/>
            <person name="Grimwood J."/>
            <person name="Kuo A."/>
            <person name="Brueggeman A."/>
            <person name="Dunigan D."/>
            <person name="Gurnon J."/>
            <person name="Ladunga I."/>
            <person name="Lindquist E."/>
            <person name="Lucas S."/>
            <person name="Pangilinan J."/>
            <person name="Proschold T."/>
            <person name="Salamov A."/>
            <person name="Schmutz J."/>
            <person name="Weeks D."/>
            <person name="Yamada T."/>
            <person name="Claverie J.M."/>
            <person name="Grigoriev I."/>
            <person name="Van Etten J."/>
            <person name="Lomsadze A."/>
            <person name="Borodovsky M."/>
        </authorList>
    </citation>
    <scope>NUCLEOTIDE SEQUENCE [LARGE SCALE GENOMIC DNA]</scope>
    <source>
        <strain evidence="3 4">C-169</strain>
    </source>
</reference>
<accession>I0Z9I5</accession>
<dbReference type="EMBL" id="AGSI01000001">
    <property type="protein sequence ID" value="EIE27304.1"/>
    <property type="molecule type" value="Genomic_DNA"/>
</dbReference>
<sequence>MSTTVTETPTSVSPLKVKIQPTSTDESPQSTLGGHGVVHITSQNATPFQNADLPPGVAMDPELARKSEEKFDNVPFSRPFSPKQPIAEDAAESSARTGGLHTPTQLPESATSAVLEPSEAGHARRWIKVPKGWYAKKGAEVMDGLRVGDALGKGCQGGVYKLVDKDGNVDPTRVLKAKHRYALLVKVKREWEIGRCIANLYEPDSSLPGYMATGEGVVTENGNFIGMILEKIDGKQPSKRLNESSFNDIHYVEELLFCVFNALDIGQKSLGFHHADLRVSNVMEVKTTSTQGAPQLEETDVAGRAAALSFNGENVGKNAAKRLNQFKIIDYGLADFTEHYPSGNVHVGGPTHAVPKTGPLHFSIGQLQMSLPVPLSLEQLKGLPKINPLERMYRHFWRNKGDIYHVCWDLTRYLDGRVWPKEDEKQVKLLFAFIHHCTGVRLKAWFAPKSTADKDGKLKIPRRYGNFAFVQHYDGFLHVLRIRSIRLQAWFRPHNPGITAAEALCAPFFEACLHKGEDAV</sequence>
<feature type="region of interest" description="Disordered" evidence="1">
    <location>
        <begin position="1"/>
        <end position="36"/>
    </location>
</feature>
<dbReference type="RefSeq" id="XP_005651848.1">
    <property type="nucleotide sequence ID" value="XM_005651791.1"/>
</dbReference>
<feature type="compositionally biased region" description="Low complexity" evidence="1">
    <location>
        <begin position="1"/>
        <end position="14"/>
    </location>
</feature>
<evidence type="ECO:0000256" key="1">
    <source>
        <dbReference type="SAM" id="MobiDB-lite"/>
    </source>
</evidence>
<gene>
    <name evidence="3" type="ORF">COCSUDRAFT_39018</name>
</gene>
<dbReference type="OrthoDB" id="505340at2759"/>
<evidence type="ECO:0000259" key="2">
    <source>
        <dbReference type="PROSITE" id="PS50011"/>
    </source>
</evidence>
<dbReference type="SUPFAM" id="SSF56112">
    <property type="entry name" value="Protein kinase-like (PK-like)"/>
    <property type="match status" value="1"/>
</dbReference>
<feature type="region of interest" description="Disordered" evidence="1">
    <location>
        <begin position="69"/>
        <end position="112"/>
    </location>
</feature>
<feature type="compositionally biased region" description="Polar residues" evidence="1">
    <location>
        <begin position="20"/>
        <end position="32"/>
    </location>
</feature>
<evidence type="ECO:0000313" key="3">
    <source>
        <dbReference type="EMBL" id="EIE27304.1"/>
    </source>
</evidence>